<comment type="caution">
    <text evidence="2">The sequence shown here is derived from an EMBL/GenBank/DDBJ whole genome shotgun (WGS) entry which is preliminary data.</text>
</comment>
<sequence>MTSRNNGTGIRPDDEHAVDELLADAGFPDDAGLRQVLLQLRTLRDPDVPQPSAELLALMGKPATAGIVPLDQRRTPHKPGTERSRPRAVLTALAVAASLGVAGTAAAGNETIRRGAEGTISTIVRSLTPQGPAAPPIRDPATQAPPTPPPTGAGAPGPGAAVVPSPAGGPHSVPSPPVVPHPELGQVPTGGDPGAAEGQGAPAAFPESPGGGTNAARGPAEQGGKDAAGQPGGVAAGVDAPGAIRQEQPGEATPTRRPDTQTTDAPRPTPTKQDPQR</sequence>
<name>A0ABT9RYL7_9MICC</name>
<evidence type="ECO:0000256" key="1">
    <source>
        <dbReference type="SAM" id="MobiDB-lite"/>
    </source>
</evidence>
<reference evidence="2 3" key="1">
    <citation type="submission" date="2023-07" db="EMBL/GenBank/DDBJ databases">
        <title>Sorghum-associated microbial communities from plants grown in Nebraska, USA.</title>
        <authorList>
            <person name="Schachtman D."/>
        </authorList>
    </citation>
    <scope>NUCLEOTIDE SEQUENCE [LARGE SCALE GENOMIC DNA]</scope>
    <source>
        <strain evidence="2 3">CC222</strain>
    </source>
</reference>
<dbReference type="RefSeq" id="WP_307311512.1">
    <property type="nucleotide sequence ID" value="NZ_JAUSRE010000026.1"/>
</dbReference>
<dbReference type="EMBL" id="JAUSRE010000026">
    <property type="protein sequence ID" value="MDP9890341.1"/>
    <property type="molecule type" value="Genomic_DNA"/>
</dbReference>
<evidence type="ECO:0008006" key="4">
    <source>
        <dbReference type="Google" id="ProtNLM"/>
    </source>
</evidence>
<proteinExistence type="predicted"/>
<accession>A0ABT9RYL7</accession>
<feature type="region of interest" description="Disordered" evidence="1">
    <location>
        <begin position="127"/>
        <end position="277"/>
    </location>
</feature>
<feature type="compositionally biased region" description="Low complexity" evidence="1">
    <location>
        <begin position="194"/>
        <end position="206"/>
    </location>
</feature>
<keyword evidence="3" id="KW-1185">Reference proteome</keyword>
<organism evidence="2 3">
    <name type="scientific">Pseudarthrobacter enclensis</name>
    <dbReference type="NCBI Taxonomy" id="993070"/>
    <lineage>
        <taxon>Bacteria</taxon>
        <taxon>Bacillati</taxon>
        <taxon>Actinomycetota</taxon>
        <taxon>Actinomycetes</taxon>
        <taxon>Micrococcales</taxon>
        <taxon>Micrococcaceae</taxon>
        <taxon>Pseudarthrobacter</taxon>
    </lineage>
</organism>
<feature type="compositionally biased region" description="Low complexity" evidence="1">
    <location>
        <begin position="158"/>
        <end position="172"/>
    </location>
</feature>
<feature type="compositionally biased region" description="Pro residues" evidence="1">
    <location>
        <begin position="132"/>
        <end position="151"/>
    </location>
</feature>
<evidence type="ECO:0000313" key="2">
    <source>
        <dbReference type="EMBL" id="MDP9890341.1"/>
    </source>
</evidence>
<evidence type="ECO:0000313" key="3">
    <source>
        <dbReference type="Proteomes" id="UP001226577"/>
    </source>
</evidence>
<gene>
    <name evidence="2" type="ORF">J2X98_003955</name>
</gene>
<dbReference type="Proteomes" id="UP001226577">
    <property type="component" value="Unassembled WGS sequence"/>
</dbReference>
<protein>
    <recommendedName>
        <fullName evidence="4">Anti-sigma factor</fullName>
    </recommendedName>
</protein>